<comment type="caution">
    <text evidence="1">The sequence shown here is derived from an EMBL/GenBank/DDBJ whole genome shotgun (WGS) entry which is preliminary data.</text>
</comment>
<keyword evidence="2" id="KW-1185">Reference proteome</keyword>
<sequence length="121" mass="13672">ALATSRLITRPLSPRPLFFLPTPIRYLSTAVAETTPKPLKQAENRDRTWSVSQQPKSKAFVGPRFEQTDIDFQVIFSESVLNHTLYNTFNTQPNRPAAIELIAQEPIRYVSKRIVACDGGK</sequence>
<feature type="non-terminal residue" evidence="1">
    <location>
        <position position="1"/>
    </location>
</feature>
<dbReference type="EMBL" id="RBNJ01033517">
    <property type="protein sequence ID" value="RUS12665.1"/>
    <property type="molecule type" value="Genomic_DNA"/>
</dbReference>
<proteinExistence type="predicted"/>
<gene>
    <name evidence="1" type="ORF">BC938DRAFT_478594</name>
</gene>
<accession>A0A433P5B4</accession>
<evidence type="ECO:0000313" key="2">
    <source>
        <dbReference type="Proteomes" id="UP000274822"/>
    </source>
</evidence>
<name>A0A433P5B4_9FUNG</name>
<protein>
    <submittedName>
        <fullName evidence="1">Uncharacterized protein</fullName>
    </submittedName>
</protein>
<reference evidence="1 2" key="1">
    <citation type="journal article" date="2018" name="New Phytol.">
        <title>Phylogenomics of Endogonaceae and evolution of mycorrhizas within Mucoromycota.</title>
        <authorList>
            <person name="Chang Y."/>
            <person name="Desiro A."/>
            <person name="Na H."/>
            <person name="Sandor L."/>
            <person name="Lipzen A."/>
            <person name="Clum A."/>
            <person name="Barry K."/>
            <person name="Grigoriev I.V."/>
            <person name="Martin F.M."/>
            <person name="Stajich J.E."/>
            <person name="Smith M.E."/>
            <person name="Bonito G."/>
            <person name="Spatafora J.W."/>
        </authorList>
    </citation>
    <scope>NUCLEOTIDE SEQUENCE [LARGE SCALE GENOMIC DNA]</scope>
    <source>
        <strain evidence="1 2">AD002</strain>
    </source>
</reference>
<dbReference type="AlphaFoldDB" id="A0A433P5B4"/>
<evidence type="ECO:0000313" key="1">
    <source>
        <dbReference type="EMBL" id="RUS12665.1"/>
    </source>
</evidence>
<dbReference type="Proteomes" id="UP000274822">
    <property type="component" value="Unassembled WGS sequence"/>
</dbReference>
<organism evidence="1 2">
    <name type="scientific">Jimgerdemannia flammicorona</name>
    <dbReference type="NCBI Taxonomy" id="994334"/>
    <lineage>
        <taxon>Eukaryota</taxon>
        <taxon>Fungi</taxon>
        <taxon>Fungi incertae sedis</taxon>
        <taxon>Mucoromycota</taxon>
        <taxon>Mucoromycotina</taxon>
        <taxon>Endogonomycetes</taxon>
        <taxon>Endogonales</taxon>
        <taxon>Endogonaceae</taxon>
        <taxon>Jimgerdemannia</taxon>
    </lineage>
</organism>